<feature type="site" description="Transition state stabilizer" evidence="5">
    <location>
        <position position="193"/>
    </location>
</feature>
<evidence type="ECO:0000256" key="2">
    <source>
        <dbReference type="ARBA" id="ARBA00022741"/>
    </source>
</evidence>
<evidence type="ECO:0000256" key="1">
    <source>
        <dbReference type="ARBA" id="ARBA00022679"/>
    </source>
</evidence>
<feature type="site" description="Transition state stabilizer" evidence="5">
    <location>
        <position position="254"/>
    </location>
</feature>
<dbReference type="GO" id="GO:0000287">
    <property type="term" value="F:magnesium ion binding"/>
    <property type="evidence" value="ECO:0007669"/>
    <property type="project" value="UniProtKB-UniRule"/>
</dbReference>
<organism evidence="6 7">
    <name type="scientific">[Myrmecia] bisecta</name>
    <dbReference type="NCBI Taxonomy" id="41462"/>
    <lineage>
        <taxon>Eukaryota</taxon>
        <taxon>Viridiplantae</taxon>
        <taxon>Chlorophyta</taxon>
        <taxon>core chlorophytes</taxon>
        <taxon>Trebouxiophyceae</taxon>
        <taxon>Trebouxiales</taxon>
        <taxon>Trebouxiaceae</taxon>
        <taxon>Myrmecia</taxon>
    </lineage>
</organism>
<dbReference type="PRINTS" id="PR00471">
    <property type="entry name" value="ACETATEKNASE"/>
</dbReference>
<dbReference type="PIRSF" id="PIRSF000722">
    <property type="entry name" value="Acetate_prop_kin"/>
    <property type="match status" value="1"/>
</dbReference>
<dbReference type="Proteomes" id="UP001489004">
    <property type="component" value="Unassembled WGS sequence"/>
</dbReference>
<dbReference type="AlphaFoldDB" id="A0AAW1QEV4"/>
<evidence type="ECO:0000313" key="6">
    <source>
        <dbReference type="EMBL" id="KAK9819853.1"/>
    </source>
</evidence>
<feature type="binding site" evidence="5">
    <location>
        <begin position="295"/>
        <end position="297"/>
    </location>
    <ligand>
        <name>ATP</name>
        <dbReference type="ChEBI" id="CHEBI:30616"/>
    </ligand>
</feature>
<protein>
    <recommendedName>
        <fullName evidence="5">Probable acetate kinase</fullName>
        <ecNumber evidence="5">2.7.2.1</ecNumber>
    </recommendedName>
    <alternativeName>
        <fullName evidence="5">Acetokinase</fullName>
    </alternativeName>
</protein>
<comment type="similarity">
    <text evidence="5">Belongs to the acetokinase family.</text>
</comment>
<dbReference type="Gene3D" id="3.30.420.40">
    <property type="match status" value="2"/>
</dbReference>
<feature type="binding site" evidence="5">
    <location>
        <begin position="221"/>
        <end position="225"/>
    </location>
    <ligand>
        <name>ATP</name>
        <dbReference type="ChEBI" id="CHEBI:30616"/>
    </ligand>
</feature>
<evidence type="ECO:0000313" key="7">
    <source>
        <dbReference type="Proteomes" id="UP001489004"/>
    </source>
</evidence>
<dbReference type="PANTHER" id="PTHR21060">
    <property type="entry name" value="ACETATE KINASE"/>
    <property type="match status" value="1"/>
</dbReference>
<keyword evidence="5" id="KW-0460">Magnesium</keyword>
<keyword evidence="3 5" id="KW-0418">Kinase</keyword>
<keyword evidence="7" id="KW-1185">Reference proteome</keyword>
<comment type="catalytic activity">
    <reaction evidence="5">
        <text>acetate + ATP = acetyl phosphate + ADP</text>
        <dbReference type="Rhea" id="RHEA:11352"/>
        <dbReference type="ChEBI" id="CHEBI:22191"/>
        <dbReference type="ChEBI" id="CHEBI:30089"/>
        <dbReference type="ChEBI" id="CHEBI:30616"/>
        <dbReference type="ChEBI" id="CHEBI:456216"/>
        <dbReference type="EC" id="2.7.2.1"/>
    </reaction>
</comment>
<dbReference type="GO" id="GO:0006083">
    <property type="term" value="P:acetate metabolic process"/>
    <property type="evidence" value="ECO:0007669"/>
    <property type="project" value="TreeGrafter"/>
</dbReference>
<keyword evidence="5" id="KW-0479">Metal-binding</keyword>
<dbReference type="InterPro" id="IPR004372">
    <property type="entry name" value="Ac/propionate_kinase"/>
</dbReference>
<dbReference type="GO" id="GO:0005524">
    <property type="term" value="F:ATP binding"/>
    <property type="evidence" value="ECO:0007669"/>
    <property type="project" value="UniProtKB-KW"/>
</dbReference>
<dbReference type="Pfam" id="PF00871">
    <property type="entry name" value="Acetate_kinase"/>
    <property type="match status" value="1"/>
</dbReference>
<dbReference type="InterPro" id="IPR023865">
    <property type="entry name" value="Aliphatic_acid_kinase_CS"/>
</dbReference>
<dbReference type="InterPro" id="IPR000890">
    <property type="entry name" value="Aliphatic_acid_kin_short-chain"/>
</dbReference>
<dbReference type="PROSITE" id="PS01076">
    <property type="entry name" value="ACETATE_KINASE_2"/>
    <property type="match status" value="1"/>
</dbReference>
<keyword evidence="4 5" id="KW-0067">ATP-binding</keyword>
<reference evidence="6 7" key="1">
    <citation type="journal article" date="2024" name="Nat. Commun.">
        <title>Phylogenomics reveals the evolutionary origins of lichenization in chlorophyte algae.</title>
        <authorList>
            <person name="Puginier C."/>
            <person name="Libourel C."/>
            <person name="Otte J."/>
            <person name="Skaloud P."/>
            <person name="Haon M."/>
            <person name="Grisel S."/>
            <person name="Petersen M."/>
            <person name="Berrin J.G."/>
            <person name="Delaux P.M."/>
            <person name="Dal Grande F."/>
            <person name="Keller J."/>
        </authorList>
    </citation>
    <scope>NUCLEOTIDE SEQUENCE [LARGE SCALE GENOMIC DNA]</scope>
    <source>
        <strain evidence="6 7">SAG 2043</strain>
    </source>
</reference>
<dbReference type="PROSITE" id="PS01075">
    <property type="entry name" value="ACETATE_KINASE_1"/>
    <property type="match status" value="1"/>
</dbReference>
<dbReference type="NCBIfam" id="TIGR00016">
    <property type="entry name" value="ackA"/>
    <property type="match status" value="1"/>
</dbReference>
<gene>
    <name evidence="6" type="ORF">WJX72_003305</name>
</gene>
<accession>A0AAW1QEV4</accession>
<keyword evidence="1 5" id="KW-0808">Transferase</keyword>
<dbReference type="InterPro" id="IPR043129">
    <property type="entry name" value="ATPase_NBD"/>
</dbReference>
<feature type="active site" description="Proton donor/acceptor" evidence="5">
    <location>
        <position position="161"/>
    </location>
</feature>
<feature type="binding site" evidence="5">
    <location>
        <position position="105"/>
    </location>
    <ligand>
        <name>substrate</name>
    </ligand>
</feature>
<comment type="cofactor">
    <cofactor evidence="5">
        <name>Mg(2+)</name>
        <dbReference type="ChEBI" id="CHEBI:18420"/>
    </cofactor>
</comment>
<evidence type="ECO:0000256" key="4">
    <source>
        <dbReference type="ARBA" id="ARBA00022840"/>
    </source>
</evidence>
<feature type="binding site" evidence="5">
    <location>
        <position position="17"/>
    </location>
    <ligand>
        <name>Mg(2+)</name>
        <dbReference type="ChEBI" id="CHEBI:18420"/>
    </ligand>
</feature>
<dbReference type="HAMAP" id="MF_00020">
    <property type="entry name" value="Acetate_kinase"/>
    <property type="match status" value="1"/>
</dbReference>
<dbReference type="CDD" id="cd24010">
    <property type="entry name" value="ASKHA_NBD_AcK_PK"/>
    <property type="match status" value="1"/>
</dbReference>
<dbReference type="PANTHER" id="PTHR21060:SF15">
    <property type="entry name" value="ACETATE KINASE-RELATED"/>
    <property type="match status" value="1"/>
</dbReference>
<dbReference type="SUPFAM" id="SSF53067">
    <property type="entry name" value="Actin-like ATPase domain"/>
    <property type="match status" value="2"/>
</dbReference>
<comment type="caution">
    <text evidence="6">The sequence shown here is derived from an EMBL/GenBank/DDBJ whole genome shotgun (WGS) entry which is preliminary data.</text>
</comment>
<proteinExistence type="inferred from homology"/>
<feature type="binding site" evidence="5">
    <location>
        <position position="399"/>
    </location>
    <ligand>
        <name>Mg(2+)</name>
        <dbReference type="ChEBI" id="CHEBI:18420"/>
    </ligand>
</feature>
<evidence type="ECO:0000256" key="3">
    <source>
        <dbReference type="ARBA" id="ARBA00022777"/>
    </source>
</evidence>
<name>A0AAW1QEV4_9CHLO</name>
<comment type="pathway">
    <text evidence="5">Metabolic intermediate biosynthesis; acetyl-CoA biosynthesis; acetyl-CoA from acetate: step 1/2.</text>
</comment>
<feature type="binding site" evidence="5">
    <location>
        <begin position="344"/>
        <end position="348"/>
    </location>
    <ligand>
        <name>ATP</name>
        <dbReference type="ChEBI" id="CHEBI:30616"/>
    </ligand>
</feature>
<dbReference type="GO" id="GO:0006085">
    <property type="term" value="P:acetyl-CoA biosynthetic process"/>
    <property type="evidence" value="ECO:0007669"/>
    <property type="project" value="UniProtKB-UniRule"/>
</dbReference>
<dbReference type="EC" id="2.7.2.1" evidence="5"/>
<feature type="binding site" evidence="5">
    <location>
        <position position="24"/>
    </location>
    <ligand>
        <name>ATP</name>
        <dbReference type="ChEBI" id="CHEBI:30616"/>
    </ligand>
</feature>
<sequence length="424" mass="46117">MGVHQGSSLANKILVLNSGSSSLKWKLFSNDPANSLKAVVGGLVERIGTKDSQINATVYQSLKPVKATFQQEVPDHKAALTAVLAYLKDSYSRAIQQEVHSIGHRVVHGKEIADAVLISPAVKDAIRKASSLAPLHNPANLQAIEAAEAVFKDRPQVAIFDTAFHQTMPPAAYMYALPYELYESHHLRKYGFHGTSYKYLVGETSRLLARPAEDLNLIVCHLGAGASIAAIENGRSIDTSMGLTPLEGLVMATRSGDLDPAVVLYLADRLKMEPSDIDKLLNKKSGWVGLCGSSDFRSLRKSIQEGDKRAQLAIEVFVWRLRKYIGAYMVHLKGRVDAFVFSGGLGENAHEIRKLALADLQAYGIDLDLDQNATASSSGAQAIHSADSRVQVWVIPTDEELSIAQQTCEVVDAHEKQDHEAKAA</sequence>
<keyword evidence="2 5" id="KW-0547">Nucleotide-binding</keyword>
<evidence type="ECO:0000256" key="5">
    <source>
        <dbReference type="HAMAP-Rule" id="MF_03131"/>
    </source>
</evidence>
<dbReference type="EMBL" id="JALJOR010000003">
    <property type="protein sequence ID" value="KAK9819853.1"/>
    <property type="molecule type" value="Genomic_DNA"/>
</dbReference>
<dbReference type="GO" id="GO:0008776">
    <property type="term" value="F:acetate kinase activity"/>
    <property type="evidence" value="ECO:0007669"/>
    <property type="project" value="UniProtKB-UniRule"/>
</dbReference>